<dbReference type="NCBIfam" id="NF041278">
    <property type="entry name" value="CmcJ_NvfI_EfuI"/>
    <property type="match status" value="1"/>
</dbReference>
<evidence type="ECO:0008006" key="4">
    <source>
        <dbReference type="Google" id="ProtNLM"/>
    </source>
</evidence>
<comment type="caution">
    <text evidence="2">The sequence shown here is derived from an EMBL/GenBank/DDBJ whole genome shotgun (WGS) entry which is preliminary data.</text>
</comment>
<dbReference type="PANTHER" id="PTHR34598">
    <property type="entry name" value="BLL6449 PROTEIN"/>
    <property type="match status" value="1"/>
</dbReference>
<name>A0A9W9I1N4_9EURO</name>
<reference evidence="2" key="1">
    <citation type="submission" date="2022-11" db="EMBL/GenBank/DDBJ databases">
        <authorList>
            <person name="Petersen C."/>
        </authorList>
    </citation>
    <scope>NUCLEOTIDE SEQUENCE</scope>
    <source>
        <strain evidence="2">IBT 21917</strain>
    </source>
</reference>
<dbReference type="Proteomes" id="UP001146351">
    <property type="component" value="Unassembled WGS sequence"/>
</dbReference>
<keyword evidence="3" id="KW-1185">Reference proteome</keyword>
<dbReference type="EMBL" id="JAPQKO010000005">
    <property type="protein sequence ID" value="KAJ5161863.1"/>
    <property type="molecule type" value="Genomic_DNA"/>
</dbReference>
<evidence type="ECO:0000256" key="1">
    <source>
        <dbReference type="ARBA" id="ARBA00023604"/>
    </source>
</evidence>
<evidence type="ECO:0000313" key="2">
    <source>
        <dbReference type="EMBL" id="KAJ5161863.1"/>
    </source>
</evidence>
<proteinExistence type="inferred from homology"/>
<reference evidence="2" key="2">
    <citation type="journal article" date="2023" name="IMA Fungus">
        <title>Comparative genomic study of the Penicillium genus elucidates a diverse pangenome and 15 lateral gene transfer events.</title>
        <authorList>
            <person name="Petersen C."/>
            <person name="Sorensen T."/>
            <person name="Nielsen M.R."/>
            <person name="Sondergaard T.E."/>
            <person name="Sorensen J.L."/>
            <person name="Fitzpatrick D.A."/>
            <person name="Frisvad J.C."/>
            <person name="Nielsen K.L."/>
        </authorList>
    </citation>
    <scope>NUCLEOTIDE SEQUENCE</scope>
    <source>
        <strain evidence="2">IBT 21917</strain>
    </source>
</reference>
<organism evidence="2 3">
    <name type="scientific">Penicillium capsulatum</name>
    <dbReference type="NCBI Taxonomy" id="69766"/>
    <lineage>
        <taxon>Eukaryota</taxon>
        <taxon>Fungi</taxon>
        <taxon>Dikarya</taxon>
        <taxon>Ascomycota</taxon>
        <taxon>Pezizomycotina</taxon>
        <taxon>Eurotiomycetes</taxon>
        <taxon>Eurotiomycetidae</taxon>
        <taxon>Eurotiales</taxon>
        <taxon>Aspergillaceae</taxon>
        <taxon>Penicillium</taxon>
    </lineage>
</organism>
<dbReference type="InterPro" id="IPR044053">
    <property type="entry name" value="AsaB-like"/>
</dbReference>
<dbReference type="AlphaFoldDB" id="A0A9W9I1N4"/>
<protein>
    <recommendedName>
        <fullName evidence="4">Methyltransferase</fullName>
    </recommendedName>
</protein>
<sequence>MKSIHAYGDEVTSTVEMINMGVKHVNAELVFWRHPDHQPVISDFTKSNPEECMAAGKKLDERHCVHVQDLRGRESQFTLNRHGFQYVEHAMPGLDKVEDEEHVKNVIIPKTEQLVQQVTGARKTITFTHRVRCFATDDALLAANRAPAHSVHSDFTRAGALRRVQIINVWRPLKTIRRDPLAVCDWSTLDWRNAGIANRIITPSGWHELGKYAFHPEQRWYYLNEQQPHEALIFQQFDNESDQQGGRTLPHTAFVDPASETGLEPARESIEIKMFAF</sequence>
<accession>A0A9W9I1N4</accession>
<evidence type="ECO:0000313" key="3">
    <source>
        <dbReference type="Proteomes" id="UP001146351"/>
    </source>
</evidence>
<dbReference type="OrthoDB" id="412788at2759"/>
<dbReference type="GO" id="GO:0016491">
    <property type="term" value="F:oxidoreductase activity"/>
    <property type="evidence" value="ECO:0007669"/>
    <property type="project" value="InterPro"/>
</dbReference>
<dbReference type="PANTHER" id="PTHR34598:SF3">
    <property type="entry name" value="OXIDOREDUCTASE AN1597"/>
    <property type="match status" value="1"/>
</dbReference>
<gene>
    <name evidence="2" type="ORF">N7492_007255</name>
</gene>
<comment type="similarity">
    <text evidence="1">Belongs to the asaB hydroxylase/desaturase family.</text>
</comment>